<dbReference type="AlphaFoldDB" id="A0A9D4DIW6"/>
<keyword evidence="2" id="KW-1185">Reference proteome</keyword>
<evidence type="ECO:0000313" key="1">
    <source>
        <dbReference type="EMBL" id="KAH3749748.1"/>
    </source>
</evidence>
<gene>
    <name evidence="1" type="ORF">DPMN_184258</name>
</gene>
<comment type="caution">
    <text evidence="1">The sequence shown here is derived from an EMBL/GenBank/DDBJ whole genome shotgun (WGS) entry which is preliminary data.</text>
</comment>
<dbReference type="Proteomes" id="UP000828390">
    <property type="component" value="Unassembled WGS sequence"/>
</dbReference>
<protein>
    <submittedName>
        <fullName evidence="1">Uncharacterized protein</fullName>
    </submittedName>
</protein>
<sequence length="133" mass="15028">MIIDCKATVRRPYYDLSTSCVRLLRPQNDYDVRTATSCVLTASIATLLRLWRSYCDPSAPLGTYKGRREDAQNAINQDAGVTRRQKTAFLPKKSLASLLRQSEISRKTVLGRRKDAVRCDGAIIGTETFWLGW</sequence>
<reference evidence="1" key="1">
    <citation type="journal article" date="2019" name="bioRxiv">
        <title>The Genome of the Zebra Mussel, Dreissena polymorpha: A Resource for Invasive Species Research.</title>
        <authorList>
            <person name="McCartney M.A."/>
            <person name="Auch B."/>
            <person name="Kono T."/>
            <person name="Mallez S."/>
            <person name="Zhang Y."/>
            <person name="Obille A."/>
            <person name="Becker A."/>
            <person name="Abrahante J.E."/>
            <person name="Garbe J."/>
            <person name="Badalamenti J.P."/>
            <person name="Herman A."/>
            <person name="Mangelson H."/>
            <person name="Liachko I."/>
            <person name="Sullivan S."/>
            <person name="Sone E.D."/>
            <person name="Koren S."/>
            <person name="Silverstein K.A.T."/>
            <person name="Beckman K.B."/>
            <person name="Gohl D.M."/>
        </authorList>
    </citation>
    <scope>NUCLEOTIDE SEQUENCE</scope>
    <source>
        <strain evidence="1">Duluth1</strain>
        <tissue evidence="1">Whole animal</tissue>
    </source>
</reference>
<name>A0A9D4DIW6_DREPO</name>
<reference evidence="1" key="2">
    <citation type="submission" date="2020-11" db="EMBL/GenBank/DDBJ databases">
        <authorList>
            <person name="McCartney M.A."/>
            <person name="Auch B."/>
            <person name="Kono T."/>
            <person name="Mallez S."/>
            <person name="Becker A."/>
            <person name="Gohl D.M."/>
            <person name="Silverstein K.A.T."/>
            <person name="Koren S."/>
            <person name="Bechman K.B."/>
            <person name="Herman A."/>
            <person name="Abrahante J.E."/>
            <person name="Garbe J."/>
        </authorList>
    </citation>
    <scope>NUCLEOTIDE SEQUENCE</scope>
    <source>
        <strain evidence="1">Duluth1</strain>
        <tissue evidence="1">Whole animal</tissue>
    </source>
</reference>
<proteinExistence type="predicted"/>
<evidence type="ECO:0000313" key="2">
    <source>
        <dbReference type="Proteomes" id="UP000828390"/>
    </source>
</evidence>
<organism evidence="1 2">
    <name type="scientific">Dreissena polymorpha</name>
    <name type="common">Zebra mussel</name>
    <name type="synonym">Mytilus polymorpha</name>
    <dbReference type="NCBI Taxonomy" id="45954"/>
    <lineage>
        <taxon>Eukaryota</taxon>
        <taxon>Metazoa</taxon>
        <taxon>Spiralia</taxon>
        <taxon>Lophotrochozoa</taxon>
        <taxon>Mollusca</taxon>
        <taxon>Bivalvia</taxon>
        <taxon>Autobranchia</taxon>
        <taxon>Heteroconchia</taxon>
        <taxon>Euheterodonta</taxon>
        <taxon>Imparidentia</taxon>
        <taxon>Neoheterodontei</taxon>
        <taxon>Myida</taxon>
        <taxon>Dreissenoidea</taxon>
        <taxon>Dreissenidae</taxon>
        <taxon>Dreissena</taxon>
    </lineage>
</organism>
<accession>A0A9D4DIW6</accession>
<dbReference type="EMBL" id="JAIWYP010000010">
    <property type="protein sequence ID" value="KAH3749748.1"/>
    <property type="molecule type" value="Genomic_DNA"/>
</dbReference>